<dbReference type="PROSITE" id="PS50244">
    <property type="entry name" value="S5A_REDUCTASE"/>
    <property type="match status" value="1"/>
</dbReference>
<keyword evidence="7" id="KW-0443">Lipid metabolism</keyword>
<keyword evidence="6" id="KW-0560">Oxidoreductase</keyword>
<keyword evidence="4 9" id="KW-0812">Transmembrane</keyword>
<dbReference type="GO" id="GO:0042761">
    <property type="term" value="P:very long-chain fatty acid biosynthetic process"/>
    <property type="evidence" value="ECO:0007669"/>
    <property type="project" value="TreeGrafter"/>
</dbReference>
<sequence>MAKLEVTVVSGKKSVLGTFVLSTDTSIAELKRCFHQRHPKWPPDQQSFSIGEGRGRVALRSGKLGDFGLKDGATVTFKNRGTRIGWTTVFLIQNLGPLLCHVLAFCYPESIYDEKSMPKRSYLQTVAFYLMVLHFTKQIFETLFVHRFRRERIGFSELISNSVQFTIFGGAAIAYYVYHPLYTPRFENRNIINAFAVAFAACEIGSLQSHLLLRSLRKGDDKSHKIPKGGLFTYVSCPNYTLESLSWLVYSTMISCLTATGFFVVVTFQLLLAASKKHRQYKRDFPDYPRKRVPMFMFIPAIGRERRQRRPTGPEVGVVFPEDNKGVRSTTAAGKAILIAGLRNVEAHETADAVTRERNWRYQYHKYYMNMVEISAESPEKSLGIARAALRCAHSSFEFITSDGEKMPFDEAMKSIKGSFETGIIRGNVEKPKEFVLKVPYKNGVLSGSELRSQLDKWRKYGTMELDCATAIQTVSSKPQWLDLSDRYFVLIGAGSAMGPFIKLLELGANIVAVDIPKRERLWEKLITTARNSPGTLYFPLSKPQNEMKDDDELFISAGCDLLKQPAEILNWILELSKGPLKGSPLTIGNYTYLDGGLHVKLSLAADAIIEGLCEQLKGTIVAFLCTPTDIHAIPSDAHRDAERRNGWHIGKPIELLINFLSGGSELRKNALKPLKPKVGSSIHRVDGMSVAQGPNYALAKRMQHWRAMIAFEDGCTVSANIAPSTATVSVLHNKQFAWAYSGMPYFKPFEIFQQETTNALMAALLIHDVQNVAGPKNPENRERFGIENPLSLFSHQGLHGGLWRCAYKVDSIGFTSVLIHFLGGPKLFLPIVSAMLVAPLVVYQCVF</sequence>
<evidence type="ECO:0000313" key="11">
    <source>
        <dbReference type="EMBL" id="LAC22398.1"/>
    </source>
</evidence>
<reference evidence="11" key="1">
    <citation type="submission" date="2017-11" db="EMBL/GenBank/DDBJ databases">
        <title>The sensing device of the deep-sea amphipod.</title>
        <authorList>
            <person name="Kobayashi H."/>
            <person name="Nagahama T."/>
            <person name="Arai W."/>
            <person name="Sasagawa Y."/>
            <person name="Umeda M."/>
            <person name="Hayashi T."/>
            <person name="Nikaido I."/>
            <person name="Watanabe H."/>
            <person name="Oguri K."/>
            <person name="Kitazato H."/>
            <person name="Fujioka K."/>
            <person name="Kido Y."/>
            <person name="Takami H."/>
        </authorList>
    </citation>
    <scope>NUCLEOTIDE SEQUENCE</scope>
    <source>
        <tissue evidence="11">Whole body</tissue>
    </source>
</reference>
<dbReference type="PANTHER" id="PTHR10556">
    <property type="entry name" value="3-OXO-5-ALPHA-STEROID 4-DEHYDROGENASE"/>
    <property type="match status" value="1"/>
</dbReference>
<feature type="transmembrane region" description="Helical" evidence="9">
    <location>
        <begin position="127"/>
        <end position="146"/>
    </location>
</feature>
<name>A0A6A7FV70_9CRUS</name>
<dbReference type="InterPro" id="IPR001104">
    <property type="entry name" value="3-oxo-5_a-steroid_4-DH_C"/>
</dbReference>
<feature type="transmembrane region" description="Helical" evidence="9">
    <location>
        <begin position="190"/>
        <end position="213"/>
    </location>
</feature>
<protein>
    <submittedName>
        <fullName evidence="11">Very-long-chain (3R)-3-hydroxyacyl-CoA dehydratase</fullName>
    </submittedName>
</protein>
<evidence type="ECO:0000256" key="7">
    <source>
        <dbReference type="ARBA" id="ARBA00023098"/>
    </source>
</evidence>
<dbReference type="GO" id="GO:0016020">
    <property type="term" value="C:membrane"/>
    <property type="evidence" value="ECO:0007669"/>
    <property type="project" value="UniProtKB-SubCell"/>
</dbReference>
<dbReference type="AlphaFoldDB" id="A0A6A7FV70"/>
<accession>A0A6A7FV70</accession>
<evidence type="ECO:0000256" key="6">
    <source>
        <dbReference type="ARBA" id="ARBA00023002"/>
    </source>
</evidence>
<evidence type="ECO:0000256" key="5">
    <source>
        <dbReference type="ARBA" id="ARBA00022989"/>
    </source>
</evidence>
<proteinExistence type="evidence at transcript level"/>
<evidence type="ECO:0000256" key="4">
    <source>
        <dbReference type="ARBA" id="ARBA00022692"/>
    </source>
</evidence>
<evidence type="ECO:0000256" key="8">
    <source>
        <dbReference type="ARBA" id="ARBA00023136"/>
    </source>
</evidence>
<dbReference type="Gene3D" id="3.10.20.90">
    <property type="entry name" value="Phosphatidylinositol 3-kinase Catalytic Subunit, Chain A, domain 1"/>
    <property type="match status" value="1"/>
</dbReference>
<organism evidence="11">
    <name type="scientific">Hirondellea gigas</name>
    <dbReference type="NCBI Taxonomy" id="1518452"/>
    <lineage>
        <taxon>Eukaryota</taxon>
        <taxon>Metazoa</taxon>
        <taxon>Ecdysozoa</taxon>
        <taxon>Arthropoda</taxon>
        <taxon>Crustacea</taxon>
        <taxon>Multicrustacea</taxon>
        <taxon>Malacostraca</taxon>
        <taxon>Eumalacostraca</taxon>
        <taxon>Peracarida</taxon>
        <taxon>Amphipoda</taxon>
        <taxon>Amphilochidea</taxon>
        <taxon>Lysianassida</taxon>
        <taxon>Lysianassidira</taxon>
        <taxon>Lysianassoidea</taxon>
        <taxon>Lysianassidae</taxon>
        <taxon>Hirondellea</taxon>
    </lineage>
</organism>
<comment type="subcellular location">
    <subcellularLocation>
        <location evidence="1">Membrane</location>
        <topology evidence="1">Multi-pass membrane protein</topology>
    </subcellularLocation>
</comment>
<comment type="similarity">
    <text evidence="2">Belongs to the steroid 5-alpha reductase family.</text>
</comment>
<evidence type="ECO:0000256" key="3">
    <source>
        <dbReference type="ARBA" id="ARBA00022516"/>
    </source>
</evidence>
<dbReference type="InterPro" id="IPR039357">
    <property type="entry name" value="SRD5A/TECR"/>
</dbReference>
<feature type="transmembrane region" description="Helical" evidence="9">
    <location>
        <begin position="84"/>
        <end position="107"/>
    </location>
</feature>
<dbReference type="PANTHER" id="PTHR10556:SF28">
    <property type="entry name" value="VERY-LONG-CHAIN ENOYL-COA REDUCTASE"/>
    <property type="match status" value="1"/>
</dbReference>
<dbReference type="CDD" id="cd01801">
    <property type="entry name" value="Ubl_TECR_like"/>
    <property type="match status" value="1"/>
</dbReference>
<dbReference type="EMBL" id="IACT01003148">
    <property type="protein sequence ID" value="LAC22398.1"/>
    <property type="molecule type" value="mRNA"/>
</dbReference>
<keyword evidence="8 9" id="KW-0472">Membrane</keyword>
<dbReference type="Gene3D" id="1.20.120.1630">
    <property type="match status" value="1"/>
</dbReference>
<evidence type="ECO:0000259" key="10">
    <source>
        <dbReference type="Pfam" id="PF02544"/>
    </source>
</evidence>
<evidence type="ECO:0000256" key="9">
    <source>
        <dbReference type="SAM" id="Phobius"/>
    </source>
</evidence>
<feature type="transmembrane region" description="Helical" evidence="9">
    <location>
        <begin position="158"/>
        <end position="178"/>
    </location>
</feature>
<evidence type="ECO:0000256" key="2">
    <source>
        <dbReference type="ARBA" id="ARBA00007742"/>
    </source>
</evidence>
<dbReference type="Pfam" id="PF02544">
    <property type="entry name" value="Steroid_dh"/>
    <property type="match status" value="1"/>
</dbReference>
<keyword evidence="5 9" id="KW-1133">Transmembrane helix</keyword>
<dbReference type="GO" id="GO:0016627">
    <property type="term" value="F:oxidoreductase activity, acting on the CH-CH group of donors"/>
    <property type="evidence" value="ECO:0007669"/>
    <property type="project" value="InterPro"/>
</dbReference>
<feature type="domain" description="3-oxo-5-alpha-steroid 4-dehydrogenase C-terminal" evidence="10">
    <location>
        <begin position="161"/>
        <end position="295"/>
    </location>
</feature>
<evidence type="ECO:0000256" key="1">
    <source>
        <dbReference type="ARBA" id="ARBA00004141"/>
    </source>
</evidence>
<keyword evidence="3" id="KW-0444">Lipid biosynthesis</keyword>
<feature type="transmembrane region" description="Helical" evidence="9">
    <location>
        <begin position="248"/>
        <end position="273"/>
    </location>
</feature>